<comment type="caution">
    <text evidence="1">The sequence shown here is derived from an EMBL/GenBank/DDBJ whole genome shotgun (WGS) entry which is preliminary data.</text>
</comment>
<proteinExistence type="predicted"/>
<evidence type="ECO:0000313" key="2">
    <source>
        <dbReference type="Proteomes" id="UP000449846"/>
    </source>
</evidence>
<evidence type="ECO:0000313" key="1">
    <source>
        <dbReference type="EMBL" id="MTH61221.1"/>
    </source>
</evidence>
<protein>
    <recommendedName>
        <fullName evidence="3">DUF2570 domain-containing protein</fullName>
    </recommendedName>
</protein>
<evidence type="ECO:0008006" key="3">
    <source>
        <dbReference type="Google" id="ProtNLM"/>
    </source>
</evidence>
<dbReference type="Proteomes" id="UP000449846">
    <property type="component" value="Unassembled WGS sequence"/>
</dbReference>
<gene>
    <name evidence="1" type="ORF">GL300_18580</name>
</gene>
<keyword evidence="2" id="KW-1185">Reference proteome</keyword>
<dbReference type="AlphaFoldDB" id="A0A844HUH5"/>
<accession>A0A844HUH5</accession>
<reference evidence="1 2" key="1">
    <citation type="submission" date="2019-11" db="EMBL/GenBank/DDBJ databases">
        <authorList>
            <person name="Dong K."/>
        </authorList>
    </citation>
    <scope>NUCLEOTIDE SEQUENCE [LARGE SCALE GENOMIC DNA]</scope>
    <source>
        <strain evidence="1 2">NBRC 112902</strain>
    </source>
</reference>
<name>A0A844HUH5_9RHOB</name>
<organism evidence="1 2">
    <name type="scientific">Paracoccus litorisediminis</name>
    <dbReference type="NCBI Taxonomy" id="2006130"/>
    <lineage>
        <taxon>Bacteria</taxon>
        <taxon>Pseudomonadati</taxon>
        <taxon>Pseudomonadota</taxon>
        <taxon>Alphaproteobacteria</taxon>
        <taxon>Rhodobacterales</taxon>
        <taxon>Paracoccaceae</taxon>
        <taxon>Paracoccus</taxon>
    </lineage>
</organism>
<sequence>MRDIFLILAVCAFSALVGFHEGKSRAEAAHQRAVAEVAVKAQEATQRLSQALADTSTTLAAKDAELANLTEQLNEANEPDTCAVPAGKLLRLDAIR</sequence>
<dbReference type="EMBL" id="WMIG01000013">
    <property type="protein sequence ID" value="MTH61221.1"/>
    <property type="molecule type" value="Genomic_DNA"/>
</dbReference>